<dbReference type="PANTHER" id="PTHR35807">
    <property type="entry name" value="TRANSCRIPTIONAL REGULATOR REDD-RELATED"/>
    <property type="match status" value="1"/>
</dbReference>
<keyword evidence="4" id="KW-0804">Transcription</keyword>
<dbReference type="SUPFAM" id="SSF52540">
    <property type="entry name" value="P-loop containing nucleoside triphosphate hydrolases"/>
    <property type="match status" value="1"/>
</dbReference>
<organism evidence="8 9">
    <name type="scientific">Phytomonospora endophytica</name>
    <dbReference type="NCBI Taxonomy" id="714109"/>
    <lineage>
        <taxon>Bacteria</taxon>
        <taxon>Bacillati</taxon>
        <taxon>Actinomycetota</taxon>
        <taxon>Actinomycetes</taxon>
        <taxon>Micromonosporales</taxon>
        <taxon>Micromonosporaceae</taxon>
        <taxon>Phytomonospora</taxon>
    </lineage>
</organism>
<comment type="similarity">
    <text evidence="1">Belongs to the AfsR/DnrI/RedD regulatory family.</text>
</comment>
<dbReference type="Pfam" id="PF00486">
    <property type="entry name" value="Trans_reg_C"/>
    <property type="match status" value="1"/>
</dbReference>
<dbReference type="Pfam" id="PF03704">
    <property type="entry name" value="BTAD"/>
    <property type="match status" value="1"/>
</dbReference>
<dbReference type="Proteomes" id="UP000548476">
    <property type="component" value="Unassembled WGS sequence"/>
</dbReference>
<sequence length="927" mass="98299">MRFEVLGPLRLQTEGVTAHIDGPKQRALLAALISRAGRPASPATLYEGLWGGRLPTSPRRALTWHIRQLRKLLDRPDRLVWRQTGYVLAAEATEVDASCFTTLREAGLAAQRAGDTAHAGALFAEALGLWRGEAYADVPEHAIPEGEAARLERLRLDVLAHRVTADLTLGRHEALLPELTALSAAHPLDEGIRANLMLALHRCGRRADALEAYREGRAILVAELGLEPGPRLRRAEKEVLTDEAGPEPAAATSGPAELPAAPRTFTGRADDVAAVLDVFAAPGAVCAIAGPGGIGKSAIALHIAHHLAREFPDGQLYVDLHGTTPDVKALQPEEALRRFLRSLQGPASASALGVEELAGRFRSATAGKRLLIVLDDARDAAQVRPLLPGGPACAVVITSRRVLSTLDEATIHRLEALPDAEAIGVLARLLGIERVAAETEAAADIAGHCGGLPLALVIAAARLRARPTMPLSALAARLAAEDARLGELAVDDRAVRASFAVSLAELADDMGGGPALRLFGLLGAVDTPDMSVPAAAALADVGEREAEGLLAGLVDAQLLEQSGDRFHLHDLMRLFAKEQPLSPAEAAGGFTRILGYYVGAARATIGVIEPRATVRREYRVGPSERAGTPPSDRTAATRWVQGELDNLRAVMRQAVLLGDETATTLAHLLTTPLDYIKELPALREIGDQALAIAESVGDRELMLVAHRDLAEVLVASERADEALPHLAVAREAARLMADRHTEAILLGLTDGAHSLLDRHAEALDAYARSVELARECGLEQTEGATLNAMGHLLRQVGDLPAALDAQQRAQAIAERLGSPHGQALTSSSVAGIHMELGNYREAAEHYGHAIVMNREAGQEEALVAADYAWGLAEALYAMGRVGEALASWGVSLDVLHRFGAITADERESLGASEHPRQPDAISLPVVE</sequence>
<feature type="region of interest" description="Disordered" evidence="6">
    <location>
        <begin position="236"/>
        <end position="263"/>
    </location>
</feature>
<keyword evidence="9" id="KW-1185">Reference proteome</keyword>
<evidence type="ECO:0000256" key="2">
    <source>
        <dbReference type="ARBA" id="ARBA00023015"/>
    </source>
</evidence>
<dbReference type="SMART" id="SM01043">
    <property type="entry name" value="BTAD"/>
    <property type="match status" value="1"/>
</dbReference>
<dbReference type="EMBL" id="JACHGT010000014">
    <property type="protein sequence ID" value="MBB6037894.1"/>
    <property type="molecule type" value="Genomic_DNA"/>
</dbReference>
<dbReference type="Gene3D" id="3.40.50.300">
    <property type="entry name" value="P-loop containing nucleotide triphosphate hydrolases"/>
    <property type="match status" value="1"/>
</dbReference>
<dbReference type="SMART" id="SM00862">
    <property type="entry name" value="Trans_reg_C"/>
    <property type="match status" value="1"/>
</dbReference>
<dbReference type="GO" id="GO:0043531">
    <property type="term" value="F:ADP binding"/>
    <property type="evidence" value="ECO:0007669"/>
    <property type="project" value="InterPro"/>
</dbReference>
<evidence type="ECO:0000256" key="1">
    <source>
        <dbReference type="ARBA" id="ARBA00005820"/>
    </source>
</evidence>
<dbReference type="InterPro" id="IPR002182">
    <property type="entry name" value="NB-ARC"/>
</dbReference>
<dbReference type="Gene3D" id="1.10.10.10">
    <property type="entry name" value="Winged helix-like DNA-binding domain superfamily/Winged helix DNA-binding domain"/>
    <property type="match status" value="1"/>
</dbReference>
<dbReference type="RefSeq" id="WP_184790705.1">
    <property type="nucleotide sequence ID" value="NZ_BONT01000065.1"/>
</dbReference>
<dbReference type="InterPro" id="IPR005158">
    <property type="entry name" value="BTAD"/>
</dbReference>
<name>A0A841FPY5_9ACTN</name>
<keyword evidence="2" id="KW-0805">Transcription regulation</keyword>
<comment type="caution">
    <text evidence="8">The sequence shown here is derived from an EMBL/GenBank/DDBJ whole genome shotgun (WGS) entry which is preliminary data.</text>
</comment>
<evidence type="ECO:0000256" key="4">
    <source>
        <dbReference type="ARBA" id="ARBA00023163"/>
    </source>
</evidence>
<proteinExistence type="inferred from homology"/>
<evidence type="ECO:0000256" key="5">
    <source>
        <dbReference type="PROSITE-ProRule" id="PRU01091"/>
    </source>
</evidence>
<dbReference type="InterPro" id="IPR003593">
    <property type="entry name" value="AAA+_ATPase"/>
</dbReference>
<dbReference type="InterPro" id="IPR011990">
    <property type="entry name" value="TPR-like_helical_dom_sf"/>
</dbReference>
<dbReference type="GO" id="GO:0006355">
    <property type="term" value="P:regulation of DNA-templated transcription"/>
    <property type="evidence" value="ECO:0007669"/>
    <property type="project" value="InterPro"/>
</dbReference>
<feature type="region of interest" description="Disordered" evidence="6">
    <location>
        <begin position="907"/>
        <end position="927"/>
    </location>
</feature>
<reference evidence="8 9" key="1">
    <citation type="submission" date="2020-08" db="EMBL/GenBank/DDBJ databases">
        <title>Genomic Encyclopedia of Type Strains, Phase IV (KMG-IV): sequencing the most valuable type-strain genomes for metagenomic binning, comparative biology and taxonomic classification.</title>
        <authorList>
            <person name="Goeker M."/>
        </authorList>
    </citation>
    <scope>NUCLEOTIDE SEQUENCE [LARGE SCALE GENOMIC DNA]</scope>
    <source>
        <strain evidence="8 9">YIM 65646</strain>
    </source>
</reference>
<keyword evidence="3 5" id="KW-0238">DNA-binding</keyword>
<dbReference type="PRINTS" id="PR00364">
    <property type="entry name" value="DISEASERSIST"/>
</dbReference>
<dbReference type="Gene3D" id="1.25.40.10">
    <property type="entry name" value="Tetratricopeptide repeat domain"/>
    <property type="match status" value="2"/>
</dbReference>
<dbReference type="GO" id="GO:0000160">
    <property type="term" value="P:phosphorelay signal transduction system"/>
    <property type="evidence" value="ECO:0007669"/>
    <property type="project" value="InterPro"/>
</dbReference>
<evidence type="ECO:0000259" key="7">
    <source>
        <dbReference type="PROSITE" id="PS51755"/>
    </source>
</evidence>
<evidence type="ECO:0000313" key="9">
    <source>
        <dbReference type="Proteomes" id="UP000548476"/>
    </source>
</evidence>
<feature type="domain" description="OmpR/PhoB-type" evidence="7">
    <location>
        <begin position="1"/>
        <end position="90"/>
    </location>
</feature>
<dbReference type="Pfam" id="PF00931">
    <property type="entry name" value="NB-ARC"/>
    <property type="match status" value="1"/>
</dbReference>
<gene>
    <name evidence="8" type="ORF">HNR73_005774</name>
</gene>
<dbReference type="InterPro" id="IPR001867">
    <property type="entry name" value="OmpR/PhoB-type_DNA-bd"/>
</dbReference>
<accession>A0A841FPY5</accession>
<dbReference type="AlphaFoldDB" id="A0A841FPY5"/>
<dbReference type="SUPFAM" id="SSF46894">
    <property type="entry name" value="C-terminal effector domain of the bipartite response regulators"/>
    <property type="match status" value="1"/>
</dbReference>
<evidence type="ECO:0000256" key="3">
    <source>
        <dbReference type="ARBA" id="ARBA00023125"/>
    </source>
</evidence>
<protein>
    <submittedName>
        <fullName evidence="8">DNA-binding SARP family transcriptional activator</fullName>
    </submittedName>
</protein>
<dbReference type="PROSITE" id="PS51755">
    <property type="entry name" value="OMPR_PHOB"/>
    <property type="match status" value="1"/>
</dbReference>
<feature type="compositionally biased region" description="Basic and acidic residues" evidence="6">
    <location>
        <begin position="907"/>
        <end position="917"/>
    </location>
</feature>
<feature type="DNA-binding region" description="OmpR/PhoB-type" evidence="5">
    <location>
        <begin position="1"/>
        <end position="90"/>
    </location>
</feature>
<dbReference type="InterPro" id="IPR016032">
    <property type="entry name" value="Sig_transdc_resp-reg_C-effctor"/>
</dbReference>
<evidence type="ECO:0000313" key="8">
    <source>
        <dbReference type="EMBL" id="MBB6037894.1"/>
    </source>
</evidence>
<dbReference type="SUPFAM" id="SSF48452">
    <property type="entry name" value="TPR-like"/>
    <property type="match status" value="2"/>
</dbReference>
<evidence type="ECO:0000256" key="6">
    <source>
        <dbReference type="SAM" id="MobiDB-lite"/>
    </source>
</evidence>
<dbReference type="InterPro" id="IPR051677">
    <property type="entry name" value="AfsR-DnrI-RedD_regulator"/>
</dbReference>
<dbReference type="PANTHER" id="PTHR35807:SF1">
    <property type="entry name" value="TRANSCRIPTIONAL REGULATOR REDD"/>
    <property type="match status" value="1"/>
</dbReference>
<dbReference type="CDD" id="cd15831">
    <property type="entry name" value="BTAD"/>
    <property type="match status" value="1"/>
</dbReference>
<dbReference type="GO" id="GO:0003677">
    <property type="term" value="F:DNA binding"/>
    <property type="evidence" value="ECO:0007669"/>
    <property type="project" value="UniProtKB-UniRule"/>
</dbReference>
<dbReference type="InterPro" id="IPR027417">
    <property type="entry name" value="P-loop_NTPase"/>
</dbReference>
<dbReference type="SMART" id="SM00382">
    <property type="entry name" value="AAA"/>
    <property type="match status" value="1"/>
</dbReference>
<dbReference type="InterPro" id="IPR036388">
    <property type="entry name" value="WH-like_DNA-bd_sf"/>
</dbReference>